<evidence type="ECO:0000256" key="1">
    <source>
        <dbReference type="ARBA" id="ARBA00004141"/>
    </source>
</evidence>
<organism evidence="7 8">
    <name type="scientific">Cudoniella acicularis</name>
    <dbReference type="NCBI Taxonomy" id="354080"/>
    <lineage>
        <taxon>Eukaryota</taxon>
        <taxon>Fungi</taxon>
        <taxon>Dikarya</taxon>
        <taxon>Ascomycota</taxon>
        <taxon>Pezizomycotina</taxon>
        <taxon>Leotiomycetes</taxon>
        <taxon>Helotiales</taxon>
        <taxon>Tricladiaceae</taxon>
        <taxon>Cudoniella</taxon>
    </lineage>
</organism>
<feature type="compositionally biased region" description="Polar residues" evidence="5">
    <location>
        <begin position="480"/>
        <end position="498"/>
    </location>
</feature>
<dbReference type="InterPro" id="IPR037185">
    <property type="entry name" value="EmrE-like"/>
</dbReference>
<dbReference type="SUPFAM" id="SSF103481">
    <property type="entry name" value="Multidrug resistance efflux transporter EmrE"/>
    <property type="match status" value="1"/>
</dbReference>
<feature type="region of interest" description="Disordered" evidence="5">
    <location>
        <begin position="738"/>
        <end position="772"/>
    </location>
</feature>
<feature type="compositionally biased region" description="Polar residues" evidence="5">
    <location>
        <begin position="432"/>
        <end position="443"/>
    </location>
</feature>
<comment type="subcellular location">
    <subcellularLocation>
        <location evidence="1">Membrane</location>
        <topology evidence="1">Multi-pass membrane protein</topology>
    </subcellularLocation>
</comment>
<dbReference type="Pfam" id="PF05653">
    <property type="entry name" value="Mg_trans_NIPA"/>
    <property type="match status" value="1"/>
</dbReference>
<keyword evidence="3 6" id="KW-1133">Transmembrane helix</keyword>
<sequence length="888" mass="96394">MYLSTPIPESSAISFGAPILSRAGPLSGLDSIISLENGDSQLQRWSSLIGIITAIVGNILISFALNIQRYAHIKLHEERALRKEKAKSSAKKAQNGYGTIGANGYHAAEGHGDHDQEGEEDDPLRRSFHSTDSQSSTCSKHESNQVKTYLKSPYWWWGIVLMTIGEAGNFLAYGFAPASIVSPLGVVALISNCVIAPIMLKERFRLRDFWGVVVAVGGAVTVVLSAKQQEKKLGPHEIWGAITTLEFEIYMAITVALIIVLMYASPRYGNKTILVDLGLVGLFGGYTALSTKGVASMLSSTLWRALTTPVTYALVAVLVGTAIMQVKYVNKALQRFDSTQVIPVQFVMFTLSVIIGSAVLYRDFEKTTADSVGKFVGGCLLTFFGVFLITSGRPPHDDTDEDDLDEEGEERIGLAVQETSGEEDVNQRRDNNFGSLRRSQVVSRNGDAIYDDTSDSRRSSRVSFAETSSRPRTPKALASYPQSARIPSSVPSSESNGAESAPLLSNPWRSSAEDLLFVRHPGMTSTTPSPVLPSEAQSSSSDLLKPSAPDRATSQGNVHTHPNHQQSPAPPPTDRPVTPVSRHSISRMMPGPFISPLSGGLSVVVADTLRRGIESPRAKSMRRPKLSFRRSKSGSQGFSTTDGSHEELGTSPLKNTYSNEQEQFSKSLGNDGGRWSGITRARSLIRRTDTDIIFALPPPPTPFSTSLFPSIHPPTLTILQPASSTLPLLARTPTTQLPLHIPPITPTAPLRRRRRPGAFPTKRPGFTEPTPRHAADTAALMCTLPAIAVGFCCLRAGILPDTLFWKTGARSRQERKQAKKRTWQQHQYQSSVSGSSRGSGNGNSLSQIEAVDIWLKVSTSESVLIALCKALNFGRSRFVAALMGCVWV</sequence>
<feature type="transmembrane region" description="Helical" evidence="6">
    <location>
        <begin position="238"/>
        <end position="261"/>
    </location>
</feature>
<protein>
    <recommendedName>
        <fullName evidence="9">DUF803-domain-containing protein</fullName>
    </recommendedName>
</protein>
<name>A0A8H4W0H5_9HELO</name>
<feature type="region of interest" description="Disordered" evidence="5">
    <location>
        <begin position="520"/>
        <end position="599"/>
    </location>
</feature>
<proteinExistence type="predicted"/>
<feature type="compositionally biased region" description="Polar residues" evidence="5">
    <location>
        <begin position="523"/>
        <end position="542"/>
    </location>
</feature>
<feature type="compositionally biased region" description="Low complexity" evidence="5">
    <location>
        <begin position="830"/>
        <end position="842"/>
    </location>
</feature>
<feature type="compositionally biased region" description="Polar residues" evidence="5">
    <location>
        <begin position="633"/>
        <end position="642"/>
    </location>
</feature>
<keyword evidence="2 6" id="KW-0812">Transmembrane</keyword>
<dbReference type="OrthoDB" id="165382at2759"/>
<keyword evidence="4 6" id="KW-0472">Membrane</keyword>
<evidence type="ECO:0000256" key="4">
    <source>
        <dbReference type="ARBA" id="ARBA00023136"/>
    </source>
</evidence>
<feature type="region of interest" description="Disordered" evidence="5">
    <location>
        <begin position="815"/>
        <end position="842"/>
    </location>
</feature>
<feature type="transmembrane region" description="Helical" evidence="6">
    <location>
        <begin position="180"/>
        <end position="200"/>
    </location>
</feature>
<dbReference type="PANTHER" id="PTHR12570">
    <property type="match status" value="1"/>
</dbReference>
<evidence type="ECO:0000313" key="8">
    <source>
        <dbReference type="Proteomes" id="UP000566819"/>
    </source>
</evidence>
<feature type="compositionally biased region" description="Polar residues" evidence="5">
    <location>
        <begin position="552"/>
        <end position="566"/>
    </location>
</feature>
<feature type="transmembrane region" description="Helical" evidence="6">
    <location>
        <begin position="341"/>
        <end position="360"/>
    </location>
</feature>
<feature type="transmembrane region" description="Helical" evidence="6">
    <location>
        <begin position="45"/>
        <end position="65"/>
    </location>
</feature>
<gene>
    <name evidence="7" type="ORF">G7Y89_g9052</name>
</gene>
<feature type="transmembrane region" description="Helical" evidence="6">
    <location>
        <begin position="372"/>
        <end position="390"/>
    </location>
</feature>
<dbReference type="Proteomes" id="UP000566819">
    <property type="component" value="Unassembled WGS sequence"/>
</dbReference>
<evidence type="ECO:0000256" key="5">
    <source>
        <dbReference type="SAM" id="MobiDB-lite"/>
    </source>
</evidence>
<evidence type="ECO:0000256" key="3">
    <source>
        <dbReference type="ARBA" id="ARBA00022989"/>
    </source>
</evidence>
<dbReference type="InterPro" id="IPR008521">
    <property type="entry name" value="Mg_trans_NIPA"/>
</dbReference>
<evidence type="ECO:0000256" key="2">
    <source>
        <dbReference type="ARBA" id="ARBA00022692"/>
    </source>
</evidence>
<evidence type="ECO:0000256" key="6">
    <source>
        <dbReference type="SAM" id="Phobius"/>
    </source>
</evidence>
<feature type="compositionally biased region" description="Basic residues" evidence="5">
    <location>
        <begin position="619"/>
        <end position="632"/>
    </location>
</feature>
<feature type="region of interest" description="Disordered" evidence="5">
    <location>
        <begin position="108"/>
        <end position="139"/>
    </location>
</feature>
<dbReference type="AlphaFoldDB" id="A0A8H4W0H5"/>
<feature type="transmembrane region" description="Helical" evidence="6">
    <location>
        <begin position="154"/>
        <end position="174"/>
    </location>
</feature>
<dbReference type="GO" id="GO:0015095">
    <property type="term" value="F:magnesium ion transmembrane transporter activity"/>
    <property type="evidence" value="ECO:0007669"/>
    <property type="project" value="InterPro"/>
</dbReference>
<dbReference type="GO" id="GO:0016020">
    <property type="term" value="C:membrane"/>
    <property type="evidence" value="ECO:0007669"/>
    <property type="project" value="UniProtKB-SubCell"/>
</dbReference>
<feature type="region of interest" description="Disordered" evidence="5">
    <location>
        <begin position="415"/>
        <end position="506"/>
    </location>
</feature>
<reference evidence="7 8" key="1">
    <citation type="submission" date="2020-03" db="EMBL/GenBank/DDBJ databases">
        <title>Draft Genome Sequence of Cudoniella acicularis.</title>
        <authorList>
            <person name="Buettner E."/>
            <person name="Kellner H."/>
        </authorList>
    </citation>
    <scope>NUCLEOTIDE SEQUENCE [LARGE SCALE GENOMIC DNA]</scope>
    <source>
        <strain evidence="7 8">DSM 108380</strain>
    </source>
</reference>
<accession>A0A8H4W0H5</accession>
<evidence type="ECO:0000313" key="7">
    <source>
        <dbReference type="EMBL" id="KAF4629097.1"/>
    </source>
</evidence>
<evidence type="ECO:0008006" key="9">
    <source>
        <dbReference type="Google" id="ProtNLM"/>
    </source>
</evidence>
<dbReference type="PANTHER" id="PTHR12570:SF65">
    <property type="entry name" value="MAGNESIUM TRANSPORTER NIPA9-RELATED"/>
    <property type="match status" value="1"/>
</dbReference>
<feature type="region of interest" description="Disordered" evidence="5">
    <location>
        <begin position="615"/>
        <end position="657"/>
    </location>
</feature>
<feature type="transmembrane region" description="Helical" evidence="6">
    <location>
        <begin position="309"/>
        <end position="329"/>
    </location>
</feature>
<comment type="caution">
    <text evidence="7">The sequence shown here is derived from an EMBL/GenBank/DDBJ whole genome shotgun (WGS) entry which is preliminary data.</text>
</comment>
<keyword evidence="8" id="KW-1185">Reference proteome</keyword>
<dbReference type="EMBL" id="JAAMPI010000720">
    <property type="protein sequence ID" value="KAF4629097.1"/>
    <property type="molecule type" value="Genomic_DNA"/>
</dbReference>
<feature type="transmembrane region" description="Helical" evidence="6">
    <location>
        <begin position="209"/>
        <end position="226"/>
    </location>
</feature>